<proteinExistence type="predicted"/>
<feature type="transmembrane region" description="Helical" evidence="1">
    <location>
        <begin position="20"/>
        <end position="46"/>
    </location>
</feature>
<evidence type="ECO:0000313" key="3">
    <source>
        <dbReference type="Proteomes" id="UP000293331"/>
    </source>
</evidence>
<sequence length="206" mass="23405">MNPKIKPKQAKSKLTKLVAVSIIIVALIALVVFNLNFVIINFQYYLQPETFKPGEKVYLKESYYLPNGSYGIGAQRLIRPLNKQEIDEMPYKDLSFDDEKKAKLYASITPDLKPYVSNYNITFVYSKMKENRTALIGTYVGQYLLPAKGPDNKGVTDLFYVIKPNKQVFSANRFPNSSIPENYTLADSNIYINSKTATSEELAAFK</sequence>
<evidence type="ECO:0000256" key="1">
    <source>
        <dbReference type="SAM" id="Phobius"/>
    </source>
</evidence>
<dbReference type="RefSeq" id="WP_129875324.1">
    <property type="nucleotide sequence ID" value="NZ_SEWG01000002.1"/>
</dbReference>
<keyword evidence="1" id="KW-1133">Transmembrane helix</keyword>
<keyword evidence="1" id="KW-0812">Transmembrane</keyword>
<accession>A0A4Q5LNX4</accession>
<keyword evidence="1" id="KW-0472">Membrane</keyword>
<dbReference type="AlphaFoldDB" id="A0A4Q5LNX4"/>
<dbReference type="OrthoDB" id="9879781at2"/>
<comment type="caution">
    <text evidence="2">The sequence shown here is derived from an EMBL/GenBank/DDBJ whole genome shotgun (WGS) entry which is preliminary data.</text>
</comment>
<evidence type="ECO:0000313" key="2">
    <source>
        <dbReference type="EMBL" id="RYU91064.1"/>
    </source>
</evidence>
<name>A0A4Q5LNX4_9SPHI</name>
<dbReference type="EMBL" id="SEWG01000002">
    <property type="protein sequence ID" value="RYU91064.1"/>
    <property type="molecule type" value="Genomic_DNA"/>
</dbReference>
<organism evidence="2 3">
    <name type="scientific">Mucilaginibacter terrigena</name>
    <dbReference type="NCBI Taxonomy" id="2492395"/>
    <lineage>
        <taxon>Bacteria</taxon>
        <taxon>Pseudomonadati</taxon>
        <taxon>Bacteroidota</taxon>
        <taxon>Sphingobacteriia</taxon>
        <taxon>Sphingobacteriales</taxon>
        <taxon>Sphingobacteriaceae</taxon>
        <taxon>Mucilaginibacter</taxon>
    </lineage>
</organism>
<keyword evidence="3" id="KW-1185">Reference proteome</keyword>
<reference evidence="2 3" key="1">
    <citation type="submission" date="2019-02" db="EMBL/GenBank/DDBJ databases">
        <title>Bacterial novel species Mucilaginibacter sp. 17JY9-4 isolated from soil.</title>
        <authorList>
            <person name="Jung H.-Y."/>
        </authorList>
    </citation>
    <scope>NUCLEOTIDE SEQUENCE [LARGE SCALE GENOMIC DNA]</scope>
    <source>
        <strain evidence="2 3">17JY9-4</strain>
    </source>
</reference>
<protein>
    <submittedName>
        <fullName evidence="2">Uncharacterized protein</fullName>
    </submittedName>
</protein>
<gene>
    <name evidence="2" type="ORF">EWM62_03765</name>
</gene>
<dbReference type="Proteomes" id="UP000293331">
    <property type="component" value="Unassembled WGS sequence"/>
</dbReference>